<evidence type="ECO:0000313" key="3">
    <source>
        <dbReference type="EMBL" id="CAK0878220.1"/>
    </source>
</evidence>
<dbReference type="Pfam" id="PF02263">
    <property type="entry name" value="GBP"/>
    <property type="match status" value="1"/>
</dbReference>
<organism evidence="3 4">
    <name type="scientific">Prorocentrum cordatum</name>
    <dbReference type="NCBI Taxonomy" id="2364126"/>
    <lineage>
        <taxon>Eukaryota</taxon>
        <taxon>Sar</taxon>
        <taxon>Alveolata</taxon>
        <taxon>Dinophyceae</taxon>
        <taxon>Prorocentrales</taxon>
        <taxon>Prorocentraceae</taxon>
        <taxon>Prorocentrum</taxon>
    </lineage>
</organism>
<dbReference type="Proteomes" id="UP001189429">
    <property type="component" value="Unassembled WGS sequence"/>
</dbReference>
<name>A0ABN9VX60_9DINO</name>
<feature type="compositionally biased region" description="Low complexity" evidence="1">
    <location>
        <begin position="10"/>
        <end position="21"/>
    </location>
</feature>
<evidence type="ECO:0000256" key="1">
    <source>
        <dbReference type="SAM" id="MobiDB-lite"/>
    </source>
</evidence>
<keyword evidence="4" id="KW-1185">Reference proteome</keyword>
<gene>
    <name evidence="3" type="ORF">PCOR1329_LOCUS62051</name>
</gene>
<feature type="non-terminal residue" evidence="3">
    <location>
        <position position="147"/>
    </location>
</feature>
<dbReference type="InterPro" id="IPR015894">
    <property type="entry name" value="Guanylate-bd_N"/>
</dbReference>
<comment type="caution">
    <text evidence="3">The sequence shown here is derived from an EMBL/GenBank/DDBJ whole genome shotgun (WGS) entry which is preliminary data.</text>
</comment>
<evidence type="ECO:0000259" key="2">
    <source>
        <dbReference type="Pfam" id="PF02263"/>
    </source>
</evidence>
<dbReference type="EMBL" id="CAUYUJ010017826">
    <property type="protein sequence ID" value="CAK0878220.1"/>
    <property type="molecule type" value="Genomic_DNA"/>
</dbReference>
<dbReference type="Gene3D" id="3.40.50.300">
    <property type="entry name" value="P-loop containing nucleotide triphosphate hydrolases"/>
    <property type="match status" value="1"/>
</dbReference>
<feature type="region of interest" description="Disordered" evidence="1">
    <location>
        <begin position="1"/>
        <end position="21"/>
    </location>
</feature>
<feature type="domain" description="Guanylate-binding protein N-terminal" evidence="2">
    <location>
        <begin position="47"/>
        <end position="96"/>
    </location>
</feature>
<dbReference type="InterPro" id="IPR027417">
    <property type="entry name" value="P-loop_NTPase"/>
</dbReference>
<sequence length="147" mass="15535">MAARREGEAAPRAGRAGAALPPAGEPLQVVQLGASPEGETRVVLVDENLARIAKSLEAAGVQDVSIVAIMGKFRIGKSFLMNLVIRYLNWRAAGNTDQPPRWDWTLGSGTCAPPRWAGSEPAGGEVASGQRSVFASRQDRKTVTLGI</sequence>
<evidence type="ECO:0000313" key="4">
    <source>
        <dbReference type="Proteomes" id="UP001189429"/>
    </source>
</evidence>
<proteinExistence type="predicted"/>
<protein>
    <recommendedName>
        <fullName evidence="2">Guanylate-binding protein N-terminal domain-containing protein</fullName>
    </recommendedName>
</protein>
<accession>A0ABN9VX60</accession>
<reference evidence="3" key="1">
    <citation type="submission" date="2023-10" db="EMBL/GenBank/DDBJ databases">
        <authorList>
            <person name="Chen Y."/>
            <person name="Shah S."/>
            <person name="Dougan E. K."/>
            <person name="Thang M."/>
            <person name="Chan C."/>
        </authorList>
    </citation>
    <scope>NUCLEOTIDE SEQUENCE [LARGE SCALE GENOMIC DNA]</scope>
</reference>